<dbReference type="InterPro" id="IPR011684">
    <property type="entry name" value="NAB"/>
</dbReference>
<sequence>MEERVKVIVKLIEEDGDSFARRAEMYYKKRPELINFVEESYRAYRALAERYNHLSTELQNANSTIASIFPEQFQFAMESEDESGSLKSAKKSWEILKGGYMPYVLENSKGGHMPSVLENSKGFVPHVMENPKGDVPTVPKPSVGDVKGLAASGIKRKQQKITSPKGSIRWIPKSGLSIPEGLDEIHRLHKRILELQTEKEFARSTHECAMVKYWELDNEIQEIHDQLCSLEDEFGEGQAIADDEARIVMEVTALKSCRDTLAQLEDKQVRSAKEAQVEKKRIVVSRKKLDALNKKLQLNQEEFKRLEQETGDNDDVQKRKEIESLRGKIKQQFEVFFSGSLSVTEMAEKIDELVNNVINLKSAVASQSLLVVRLRTEIDMLLSRIEVLEDDKDTLIDGKIDVKKKIRDMEEKLNEIEELSRSFEEQNNSLQTHFTETHYNLDHLSEKVFSIKEKFEKEQSSSMAVESSNEKAIKGGEKKLKMAKTGMELKDNSPANVESEKQSVEEENNNGNKDLQAVKPGIVMELTSLPIESQETGEILIHNVGFTNCNDAKLEGNDNDTLDVKEHESVATSTNGGVISNENSKPSEKREDLKEGGNVEAGACSPGANNFDKLGFTELETEEKEMNLLMEYSLMLRNKDTEKKLKEAKANNQDGMPEIMLQLKELNKSNAMKDELIRSLQEKLSLLQTGFGENNNADQNVEPKTMISEKIVIIVTQDPEKQVKEDFYSMIEIEKSGTTSEIENKFRVDIDKLLEENLDFWCRFSSTFQEVNMFRTRVKDLLTEVSKIEARRKQDGSISSEDSVQSDVKPLSEHLREVHDEVTVWTETGESLREELKQRFSSLCELQEEITMALKASAEDYEFKFTSDQAARFQGEIQNMKQENIRVANELEAGLDNVARLQLEIRRNLAKLSGDGGLSRSYKCPSVGRMQRSDSDSRKVPLSAFIFGGESKKQKFSILRRMNSRMTTVFLRSVHSSKF</sequence>
<feature type="compositionally biased region" description="Basic and acidic residues" evidence="3">
    <location>
        <begin position="585"/>
        <end position="597"/>
    </location>
</feature>
<protein>
    <recommendedName>
        <fullName evidence="4">NAB domain-containing protein</fullName>
    </recommendedName>
</protein>
<dbReference type="InterPro" id="IPR056888">
    <property type="entry name" value="NET2A-D/KIP1-like_dom"/>
</dbReference>
<dbReference type="Pfam" id="PF25014">
    <property type="entry name" value="NET2A"/>
    <property type="match status" value="1"/>
</dbReference>
<gene>
    <name evidence="5" type="ORF">F3Y22_tig00110548pilonHSYRG00345</name>
</gene>
<evidence type="ECO:0000256" key="3">
    <source>
        <dbReference type="SAM" id="MobiDB-lite"/>
    </source>
</evidence>
<dbReference type="EMBL" id="VEPZ02001024">
    <property type="protein sequence ID" value="KAE8701144.1"/>
    <property type="molecule type" value="Genomic_DNA"/>
</dbReference>
<dbReference type="PROSITE" id="PS51774">
    <property type="entry name" value="NAB"/>
    <property type="match status" value="1"/>
</dbReference>
<dbReference type="Pfam" id="PF24918">
    <property type="entry name" value="NET2A_C"/>
    <property type="match status" value="1"/>
</dbReference>
<dbReference type="GO" id="GO:0003779">
    <property type="term" value="F:actin binding"/>
    <property type="evidence" value="ECO:0007669"/>
    <property type="project" value="InterPro"/>
</dbReference>
<feature type="coiled-coil region" evidence="2">
    <location>
        <begin position="343"/>
        <end position="433"/>
    </location>
</feature>
<organism evidence="5 6">
    <name type="scientific">Hibiscus syriacus</name>
    <name type="common">Rose of Sharon</name>
    <dbReference type="NCBI Taxonomy" id="106335"/>
    <lineage>
        <taxon>Eukaryota</taxon>
        <taxon>Viridiplantae</taxon>
        <taxon>Streptophyta</taxon>
        <taxon>Embryophyta</taxon>
        <taxon>Tracheophyta</taxon>
        <taxon>Spermatophyta</taxon>
        <taxon>Magnoliopsida</taxon>
        <taxon>eudicotyledons</taxon>
        <taxon>Gunneridae</taxon>
        <taxon>Pentapetalae</taxon>
        <taxon>rosids</taxon>
        <taxon>malvids</taxon>
        <taxon>Malvales</taxon>
        <taxon>Malvaceae</taxon>
        <taxon>Malvoideae</taxon>
        <taxon>Hibiscus</taxon>
    </lineage>
</organism>
<evidence type="ECO:0000313" key="6">
    <source>
        <dbReference type="Proteomes" id="UP000436088"/>
    </source>
</evidence>
<keyword evidence="1 2" id="KW-0175">Coiled coil</keyword>
<evidence type="ECO:0000256" key="1">
    <source>
        <dbReference type="ARBA" id="ARBA00023054"/>
    </source>
</evidence>
<dbReference type="InterPro" id="IPR056889">
    <property type="entry name" value="NET2A-D/KIP1-like_C"/>
</dbReference>
<evidence type="ECO:0000313" key="5">
    <source>
        <dbReference type="EMBL" id="KAE8701144.1"/>
    </source>
</evidence>
<dbReference type="PANTHER" id="PTHR31631:SF0">
    <property type="entry name" value="PROTEIN NETWORKED 2D"/>
    <property type="match status" value="1"/>
</dbReference>
<dbReference type="AlphaFoldDB" id="A0A6A3A9S9"/>
<dbReference type="Proteomes" id="UP000436088">
    <property type="component" value="Unassembled WGS sequence"/>
</dbReference>
<evidence type="ECO:0000259" key="4">
    <source>
        <dbReference type="PROSITE" id="PS51774"/>
    </source>
</evidence>
<proteinExistence type="predicted"/>
<accession>A0A6A3A9S9</accession>
<reference evidence="5" key="1">
    <citation type="submission" date="2019-09" db="EMBL/GenBank/DDBJ databases">
        <title>Draft genome information of white flower Hibiscus syriacus.</title>
        <authorList>
            <person name="Kim Y.-M."/>
        </authorList>
    </citation>
    <scope>NUCLEOTIDE SEQUENCE [LARGE SCALE GENOMIC DNA]</scope>
    <source>
        <strain evidence="5">YM2019G1</strain>
    </source>
</reference>
<name>A0A6A3A9S9_HIBSY</name>
<feature type="compositionally biased region" description="Polar residues" evidence="3">
    <location>
        <begin position="570"/>
        <end position="584"/>
    </location>
</feature>
<feature type="region of interest" description="Disordered" evidence="3">
    <location>
        <begin position="568"/>
        <end position="607"/>
    </location>
</feature>
<comment type="caution">
    <text evidence="5">The sequence shown here is derived from an EMBL/GenBank/DDBJ whole genome shotgun (WGS) entry which is preliminary data.</text>
</comment>
<evidence type="ECO:0000256" key="2">
    <source>
        <dbReference type="SAM" id="Coils"/>
    </source>
</evidence>
<keyword evidence="6" id="KW-1185">Reference proteome</keyword>
<dbReference type="PANTHER" id="PTHR31631">
    <property type="entry name" value="PROTEIN NETWORKED 2D"/>
    <property type="match status" value="1"/>
</dbReference>
<feature type="domain" description="NAB" evidence="4">
    <location>
        <begin position="1"/>
        <end position="58"/>
    </location>
</feature>
<dbReference type="Pfam" id="PF07765">
    <property type="entry name" value="KIP1"/>
    <property type="match status" value="1"/>
</dbReference>
<feature type="region of interest" description="Disordered" evidence="3">
    <location>
        <begin position="488"/>
        <end position="515"/>
    </location>
</feature>